<keyword evidence="4" id="KW-1185">Reference proteome</keyword>
<evidence type="ECO:0000256" key="1">
    <source>
        <dbReference type="SAM" id="MobiDB-lite"/>
    </source>
</evidence>
<dbReference type="Pfam" id="PF21762">
    <property type="entry name" value="DEDDh_C"/>
    <property type="match status" value="1"/>
</dbReference>
<gene>
    <name evidence="3" type="ORF">CRHIZ90672A_00007504</name>
</gene>
<name>A0A9N9V3D4_9HYPO</name>
<evidence type="ECO:0000313" key="4">
    <source>
        <dbReference type="Proteomes" id="UP000696573"/>
    </source>
</evidence>
<evidence type="ECO:0000313" key="3">
    <source>
        <dbReference type="EMBL" id="CAH0016324.1"/>
    </source>
</evidence>
<evidence type="ECO:0000259" key="2">
    <source>
        <dbReference type="Pfam" id="PF21762"/>
    </source>
</evidence>
<sequence length="326" mass="36944">MNPSSGETTTNSLHASLLKGSHPEHSLPSTKSNPPMGPSLRAIGEERRDMGNIRALFGYFPKGKKYIDNKTLREISHLRDVLFLSVHICPSRIKHQGYVDVGISVFDTRYLDNGMRAGRKDEEWAMAAVQSYHFCLIPGNKWGITLPKRRFNFGHSTVIMPEHLPAFIAGIIRGRDYAVVVSNPQSRPESLQKLGLDLGLDPLCSVDVVGAYNLVMEKHHTGLSNIMSEMRLFQMWTNHPGNAAHYNLRALIGLATLDAAKKEWEWSTDFMWYMTFLAKSPEAMFTEGCREEWVDWFFKAHLKTVTGQDVAAHRKVEARMWDAKTI</sequence>
<feature type="domain" description="Gfd2/YDR514C-like C-terminal" evidence="2">
    <location>
        <begin position="93"/>
        <end position="253"/>
    </location>
</feature>
<reference evidence="3" key="1">
    <citation type="submission" date="2021-10" db="EMBL/GenBank/DDBJ databases">
        <authorList>
            <person name="Piombo E."/>
        </authorList>
    </citation>
    <scope>NUCLEOTIDE SEQUENCE</scope>
</reference>
<proteinExistence type="predicted"/>
<organism evidence="3 4">
    <name type="scientific">Clonostachys rhizophaga</name>
    <dbReference type="NCBI Taxonomy" id="160324"/>
    <lineage>
        <taxon>Eukaryota</taxon>
        <taxon>Fungi</taxon>
        <taxon>Dikarya</taxon>
        <taxon>Ascomycota</taxon>
        <taxon>Pezizomycotina</taxon>
        <taxon>Sordariomycetes</taxon>
        <taxon>Hypocreomycetidae</taxon>
        <taxon>Hypocreales</taxon>
        <taxon>Bionectriaceae</taxon>
        <taxon>Clonostachys</taxon>
    </lineage>
</organism>
<dbReference type="InterPro" id="IPR048519">
    <property type="entry name" value="Gfd2/YDR514C-like_C"/>
</dbReference>
<accession>A0A9N9V3D4</accession>
<feature type="region of interest" description="Disordered" evidence="1">
    <location>
        <begin position="18"/>
        <end position="42"/>
    </location>
</feature>
<dbReference type="AlphaFoldDB" id="A0A9N9V3D4"/>
<comment type="caution">
    <text evidence="3">The sequence shown here is derived from an EMBL/GenBank/DDBJ whole genome shotgun (WGS) entry which is preliminary data.</text>
</comment>
<protein>
    <recommendedName>
        <fullName evidence="2">Gfd2/YDR514C-like C-terminal domain-containing protein</fullName>
    </recommendedName>
</protein>
<dbReference type="OrthoDB" id="5143250at2759"/>
<dbReference type="Proteomes" id="UP000696573">
    <property type="component" value="Unassembled WGS sequence"/>
</dbReference>
<dbReference type="EMBL" id="CABFNQ020000461">
    <property type="protein sequence ID" value="CAH0016324.1"/>
    <property type="molecule type" value="Genomic_DNA"/>
</dbReference>